<dbReference type="SUPFAM" id="SSF103190">
    <property type="entry name" value="Sensory domain-like"/>
    <property type="match status" value="1"/>
</dbReference>
<evidence type="ECO:0000313" key="3">
    <source>
        <dbReference type="Proteomes" id="UP001165395"/>
    </source>
</evidence>
<evidence type="ECO:0000313" key="2">
    <source>
        <dbReference type="EMBL" id="MCB6182436.1"/>
    </source>
</evidence>
<dbReference type="SMART" id="SM00052">
    <property type="entry name" value="EAL"/>
    <property type="match status" value="1"/>
</dbReference>
<dbReference type="SUPFAM" id="SSF141868">
    <property type="entry name" value="EAL domain-like"/>
    <property type="match status" value="1"/>
</dbReference>
<accession>A0ABS8D2M4</accession>
<dbReference type="InterPro" id="IPR029151">
    <property type="entry name" value="Sensor-like_sf"/>
</dbReference>
<dbReference type="Gene3D" id="3.30.450.20">
    <property type="entry name" value="PAS domain"/>
    <property type="match status" value="1"/>
</dbReference>
<organism evidence="2 3">
    <name type="scientific">Leeia speluncae</name>
    <dbReference type="NCBI Taxonomy" id="2884804"/>
    <lineage>
        <taxon>Bacteria</taxon>
        <taxon>Pseudomonadati</taxon>
        <taxon>Pseudomonadota</taxon>
        <taxon>Betaproteobacteria</taxon>
        <taxon>Neisseriales</taxon>
        <taxon>Leeiaceae</taxon>
        <taxon>Leeia</taxon>
    </lineage>
</organism>
<dbReference type="PANTHER" id="PTHR33121:SF70">
    <property type="entry name" value="SIGNALING PROTEIN YKOW"/>
    <property type="match status" value="1"/>
</dbReference>
<dbReference type="RefSeq" id="WP_227178153.1">
    <property type="nucleotide sequence ID" value="NZ_JAJBZT010000001.1"/>
</dbReference>
<dbReference type="Proteomes" id="UP001165395">
    <property type="component" value="Unassembled WGS sequence"/>
</dbReference>
<name>A0ABS8D2M4_9NEIS</name>
<dbReference type="CDD" id="cd01948">
    <property type="entry name" value="EAL"/>
    <property type="match status" value="1"/>
</dbReference>
<dbReference type="InterPro" id="IPR001633">
    <property type="entry name" value="EAL_dom"/>
</dbReference>
<protein>
    <submittedName>
        <fullName evidence="2">EAL domain-containing protein</fullName>
    </submittedName>
</protein>
<keyword evidence="3" id="KW-1185">Reference proteome</keyword>
<dbReference type="EMBL" id="JAJBZT010000001">
    <property type="protein sequence ID" value="MCB6182436.1"/>
    <property type="molecule type" value="Genomic_DNA"/>
</dbReference>
<dbReference type="Pfam" id="PF00563">
    <property type="entry name" value="EAL"/>
    <property type="match status" value="1"/>
</dbReference>
<reference evidence="2" key="1">
    <citation type="submission" date="2021-10" db="EMBL/GenBank/DDBJ databases">
        <title>The complete genome sequence of Leeia sp. TBRC 13508.</title>
        <authorList>
            <person name="Charoenyingcharoen P."/>
            <person name="Yukphan P."/>
        </authorList>
    </citation>
    <scope>NUCLEOTIDE SEQUENCE</scope>
    <source>
        <strain evidence="2">TBRC 13508</strain>
    </source>
</reference>
<proteinExistence type="predicted"/>
<comment type="caution">
    <text evidence="2">The sequence shown here is derived from an EMBL/GenBank/DDBJ whole genome shotgun (WGS) entry which is preliminary data.</text>
</comment>
<dbReference type="PANTHER" id="PTHR33121">
    <property type="entry name" value="CYCLIC DI-GMP PHOSPHODIESTERASE PDEF"/>
    <property type="match status" value="1"/>
</dbReference>
<evidence type="ECO:0000259" key="1">
    <source>
        <dbReference type="PROSITE" id="PS50883"/>
    </source>
</evidence>
<feature type="domain" description="EAL" evidence="1">
    <location>
        <begin position="11"/>
        <end position="265"/>
    </location>
</feature>
<dbReference type="Gene3D" id="3.20.20.450">
    <property type="entry name" value="EAL domain"/>
    <property type="match status" value="1"/>
</dbReference>
<dbReference type="InterPro" id="IPR050706">
    <property type="entry name" value="Cyclic-di-GMP_PDE-like"/>
</dbReference>
<gene>
    <name evidence="2" type="ORF">LIN78_02570</name>
</gene>
<dbReference type="PROSITE" id="PS50883">
    <property type="entry name" value="EAL"/>
    <property type="match status" value="1"/>
</dbReference>
<sequence>MNLNDMPNILSAELASRFSSLIAPKHITRVESFFQPVFGLAHKHIIGFEALLRAGNDAGEWEETASLIADAEKLGLADALDEVGLDAHIAAFKATNYASTWLYLNITTQVFLSDDFANRILPNALKKHQFPAGSLVLEITIDTDIDTDHFLNVFKKYRALGCMVAIDQFGTGRGSVDLVWQIQPDIVKIDKNLLARAATDQRTHSLLKGLVALLHESGSLIGIVGVETERQAMVAMQTDCDFVQGFYFGKPQAQIDMIHEQAEVFDQLWQNYQRIDIETSTEHRERLSPYVDAFRLIPTHMMMNGVPWESAAKDFLKLAASELCFVLDADGKQIGESLRSDSRQTASPKINRLQETAGASWLRRSYFRDAMHAVGELQISRPYLSSSTGRFCVTLSIAFESGGQTIVLCGDIDWDQTR</sequence>
<dbReference type="InterPro" id="IPR035919">
    <property type="entry name" value="EAL_sf"/>
</dbReference>